<reference evidence="1 2" key="1">
    <citation type="submission" date="2017-05" db="EMBL/GenBank/DDBJ databases">
        <authorList>
            <person name="Varghese N."/>
            <person name="Submissions S."/>
        </authorList>
    </citation>
    <scope>NUCLEOTIDE SEQUENCE [LARGE SCALE GENOMIC DNA]</scope>
    <source>
        <strain evidence="1 2">DSM 28009</strain>
    </source>
</reference>
<sequence length="257" mass="29241">MTGDWHPLMTELDLWRRDGLSLPLWWRDDDAVCVTPQLERLEALSASLELPVHLAIIPRDADEDLVTHVEGSPALIPVVHGWAHQNHAPTNEKKSEFRLHRPFQDIRNDARAGLTRLQSLFPDKLCPMFVPPWNRIASEMVQELPGLGYRILSTATPRKAKMAAPGLMQVNTHLDPIDWRGSRGLAPRDKLIAQATDLLRDRREGPADNTEPFGILTHHLVHDEEIWSFTQDLLTRFLNGPATVWTAPKNDKSRRPE</sequence>
<dbReference type="GO" id="GO:0005975">
    <property type="term" value="P:carbohydrate metabolic process"/>
    <property type="evidence" value="ECO:0007669"/>
    <property type="project" value="InterPro"/>
</dbReference>
<evidence type="ECO:0000313" key="1">
    <source>
        <dbReference type="EMBL" id="SMO88128.1"/>
    </source>
</evidence>
<keyword evidence="2" id="KW-1185">Reference proteome</keyword>
<dbReference type="SUPFAM" id="SSF88713">
    <property type="entry name" value="Glycoside hydrolase/deacetylase"/>
    <property type="match status" value="1"/>
</dbReference>
<gene>
    <name evidence="1" type="ORF">SAMN06265380_11424</name>
</gene>
<evidence type="ECO:0000313" key="2">
    <source>
        <dbReference type="Proteomes" id="UP000319555"/>
    </source>
</evidence>
<dbReference type="Gene3D" id="3.20.20.370">
    <property type="entry name" value="Glycoside hydrolase/deacetylase"/>
    <property type="match status" value="1"/>
</dbReference>
<dbReference type="InterPro" id="IPR011330">
    <property type="entry name" value="Glyco_hydro/deAcase_b/a-brl"/>
</dbReference>
<dbReference type="OrthoDB" id="6086702at2"/>
<name>A0A521EW12_9RHOB</name>
<protein>
    <recommendedName>
        <fullName evidence="3">Polysaccharide deacetylase</fullName>
    </recommendedName>
</protein>
<evidence type="ECO:0008006" key="3">
    <source>
        <dbReference type="Google" id="ProtNLM"/>
    </source>
</evidence>
<proteinExistence type="predicted"/>
<dbReference type="RefSeq" id="WP_142639359.1">
    <property type="nucleotide sequence ID" value="NZ_FXTE01000014.1"/>
</dbReference>
<dbReference type="Proteomes" id="UP000319555">
    <property type="component" value="Unassembled WGS sequence"/>
</dbReference>
<dbReference type="InterPro" id="IPR049591">
    <property type="entry name" value="CE4_u4-like"/>
</dbReference>
<dbReference type="AlphaFoldDB" id="A0A521EW12"/>
<accession>A0A521EW12</accession>
<dbReference type="EMBL" id="FXTE01000014">
    <property type="protein sequence ID" value="SMO88128.1"/>
    <property type="molecule type" value="Genomic_DNA"/>
</dbReference>
<organism evidence="1 2">
    <name type="scientific">Ruegeria faecimaris</name>
    <dbReference type="NCBI Taxonomy" id="686389"/>
    <lineage>
        <taxon>Bacteria</taxon>
        <taxon>Pseudomonadati</taxon>
        <taxon>Pseudomonadota</taxon>
        <taxon>Alphaproteobacteria</taxon>
        <taxon>Rhodobacterales</taxon>
        <taxon>Roseobacteraceae</taxon>
        <taxon>Ruegeria</taxon>
    </lineage>
</organism>
<dbReference type="CDD" id="cd10928">
    <property type="entry name" value="CE4_u4"/>
    <property type="match status" value="1"/>
</dbReference>